<keyword evidence="9 10" id="KW-0413">Isomerase</keyword>
<dbReference type="Pfam" id="PF01751">
    <property type="entry name" value="Toprim"/>
    <property type="match status" value="1"/>
</dbReference>
<keyword evidence="3" id="KW-0479">Metal-binding</keyword>
<dbReference type="HAMAP" id="MF_00952">
    <property type="entry name" value="Topoisom_1_prok"/>
    <property type="match status" value="1"/>
</dbReference>
<protein>
    <recommendedName>
        <fullName evidence="10">DNA topoisomerase 1</fullName>
        <ecNumber evidence="10">5.6.2.1</ecNumber>
    </recommendedName>
    <alternativeName>
        <fullName evidence="10">DNA topoisomerase I</fullName>
    </alternativeName>
</protein>
<dbReference type="NCBIfam" id="TIGR01051">
    <property type="entry name" value="topA_bact"/>
    <property type="match status" value="1"/>
</dbReference>
<feature type="site" description="Interaction with DNA" evidence="10">
    <location>
        <position position="528"/>
    </location>
</feature>
<dbReference type="Gene3D" id="3.40.50.140">
    <property type="match status" value="1"/>
</dbReference>
<feature type="site" description="Interaction with DNA" evidence="10">
    <location>
        <position position="298"/>
    </location>
</feature>
<dbReference type="InterPro" id="IPR005733">
    <property type="entry name" value="TopoI_bac-type"/>
</dbReference>
<evidence type="ECO:0000256" key="9">
    <source>
        <dbReference type="ARBA" id="ARBA00023235"/>
    </source>
</evidence>
<dbReference type="KEGG" id="paby:Ga0080574_TMP1219"/>
<dbReference type="InterPro" id="IPR013498">
    <property type="entry name" value="Topo_IA_Znf"/>
</dbReference>
<dbReference type="InterPro" id="IPR013824">
    <property type="entry name" value="Topo_IA_cen_sub1"/>
</dbReference>
<dbReference type="Gene3D" id="2.70.20.10">
    <property type="entry name" value="Topoisomerase I, domain 3"/>
    <property type="match status" value="1"/>
</dbReference>
<proteinExistence type="inferred from homology"/>
<feature type="domain" description="Topo IA-type catalytic" evidence="13">
    <location>
        <begin position="132"/>
        <end position="596"/>
    </location>
</feature>
<dbReference type="PANTHER" id="PTHR42785:SF1">
    <property type="entry name" value="DNA TOPOISOMERASE"/>
    <property type="match status" value="1"/>
</dbReference>
<dbReference type="Gene3D" id="3.30.65.10">
    <property type="entry name" value="Bacterial Topoisomerase I, domain 1"/>
    <property type="match status" value="1"/>
</dbReference>
<feature type="region of interest" description="Disordered" evidence="11">
    <location>
        <begin position="696"/>
        <end position="716"/>
    </location>
</feature>
<dbReference type="InterPro" id="IPR013826">
    <property type="entry name" value="Topo_IA_cen_sub3"/>
</dbReference>
<dbReference type="InterPro" id="IPR003602">
    <property type="entry name" value="Topo_IA_DNA-bd_dom"/>
</dbReference>
<accession>A0A1P8UQ81</accession>
<feature type="site" description="Interaction with DNA" evidence="10">
    <location>
        <position position="158"/>
    </location>
</feature>
<evidence type="ECO:0000256" key="4">
    <source>
        <dbReference type="ARBA" id="ARBA00022771"/>
    </source>
</evidence>
<dbReference type="AlphaFoldDB" id="A0A1P8UQ81"/>
<dbReference type="PROSITE" id="PS52039">
    <property type="entry name" value="TOPO_IA_2"/>
    <property type="match status" value="1"/>
</dbReference>
<dbReference type="PROSITE" id="PS00396">
    <property type="entry name" value="TOPO_IA_1"/>
    <property type="match status" value="1"/>
</dbReference>
<dbReference type="InterPro" id="IPR028612">
    <property type="entry name" value="Topoisom_1_IA"/>
</dbReference>
<dbReference type="CDD" id="cd03363">
    <property type="entry name" value="TOPRIM_TopoIA_TopoI"/>
    <property type="match status" value="1"/>
</dbReference>
<dbReference type="PROSITE" id="PS50880">
    <property type="entry name" value="TOPRIM"/>
    <property type="match status" value="1"/>
</dbReference>
<keyword evidence="6" id="KW-0460">Magnesium</keyword>
<dbReference type="RefSeq" id="WP_076696165.1">
    <property type="nucleotide sequence ID" value="NZ_CP015093.1"/>
</dbReference>
<evidence type="ECO:0000256" key="2">
    <source>
        <dbReference type="ARBA" id="ARBA00009446"/>
    </source>
</evidence>
<dbReference type="InterPro" id="IPR034149">
    <property type="entry name" value="TOPRIM_TopoI"/>
</dbReference>
<evidence type="ECO:0000256" key="6">
    <source>
        <dbReference type="ARBA" id="ARBA00022842"/>
    </source>
</evidence>
<dbReference type="InterPro" id="IPR003601">
    <property type="entry name" value="Topo_IA_2"/>
</dbReference>
<dbReference type="InterPro" id="IPR006171">
    <property type="entry name" value="TOPRIM_dom"/>
</dbReference>
<dbReference type="GO" id="GO:0008270">
    <property type="term" value="F:zinc ion binding"/>
    <property type="evidence" value="ECO:0007669"/>
    <property type="project" value="UniProtKB-KW"/>
</dbReference>
<keyword evidence="15" id="KW-1185">Reference proteome</keyword>
<dbReference type="Gene3D" id="1.10.290.10">
    <property type="entry name" value="Topoisomerase I, domain 4"/>
    <property type="match status" value="1"/>
</dbReference>
<comment type="similarity">
    <text evidence="2 10">Belongs to the type IA topoisomerase family.</text>
</comment>
<dbReference type="Gene3D" id="1.10.460.10">
    <property type="entry name" value="Topoisomerase I, domain 2"/>
    <property type="match status" value="1"/>
</dbReference>
<dbReference type="SMART" id="SM00437">
    <property type="entry name" value="TOP1Ac"/>
    <property type="match status" value="1"/>
</dbReference>
<dbReference type="GO" id="GO:0006265">
    <property type="term" value="P:DNA topological change"/>
    <property type="evidence" value="ECO:0007669"/>
    <property type="project" value="UniProtKB-UniRule"/>
</dbReference>
<dbReference type="GO" id="GO:0003677">
    <property type="term" value="F:DNA binding"/>
    <property type="evidence" value="ECO:0007669"/>
    <property type="project" value="UniProtKB-KW"/>
</dbReference>
<dbReference type="InterPro" id="IPR023405">
    <property type="entry name" value="Topo_IA_core_domain"/>
</dbReference>
<dbReference type="SMART" id="SM00436">
    <property type="entry name" value="TOP1Bc"/>
    <property type="match status" value="1"/>
</dbReference>
<evidence type="ECO:0000256" key="7">
    <source>
        <dbReference type="ARBA" id="ARBA00023029"/>
    </source>
</evidence>
<dbReference type="Proteomes" id="UP000187059">
    <property type="component" value="Chromosome"/>
</dbReference>
<evidence type="ECO:0000256" key="1">
    <source>
        <dbReference type="ARBA" id="ARBA00000213"/>
    </source>
</evidence>
<dbReference type="Pfam" id="PF01131">
    <property type="entry name" value="Topoisom_bac"/>
    <property type="match status" value="1"/>
</dbReference>
<dbReference type="CDD" id="cd00186">
    <property type="entry name" value="TOP1Ac"/>
    <property type="match status" value="1"/>
</dbReference>
<reference evidence="14 15" key="1">
    <citation type="submission" date="2016-04" db="EMBL/GenBank/DDBJ databases">
        <title>Deep-sea bacteria in the southern Pacific.</title>
        <authorList>
            <person name="Tang K."/>
        </authorList>
    </citation>
    <scope>NUCLEOTIDE SEQUENCE [LARGE SCALE GENOMIC DNA]</scope>
    <source>
        <strain evidence="14 15">JLT2014</strain>
    </source>
</reference>
<keyword evidence="8 10" id="KW-0238">DNA-binding</keyword>
<dbReference type="InterPro" id="IPR013825">
    <property type="entry name" value="Topo_IA_cen_sub2"/>
</dbReference>
<keyword evidence="7 10" id="KW-0799">Topoisomerase</keyword>
<keyword evidence="4" id="KW-0863">Zinc-finger</keyword>
<evidence type="ECO:0000259" key="13">
    <source>
        <dbReference type="PROSITE" id="PS52039"/>
    </source>
</evidence>
<evidence type="ECO:0000313" key="14">
    <source>
        <dbReference type="EMBL" id="APZ51553.1"/>
    </source>
</evidence>
<dbReference type="InterPro" id="IPR025589">
    <property type="entry name" value="Toprim_C_rpt"/>
</dbReference>
<evidence type="ECO:0000256" key="10">
    <source>
        <dbReference type="HAMAP-Rule" id="MF_00952"/>
    </source>
</evidence>
<comment type="catalytic activity">
    <reaction evidence="1 10">
        <text>ATP-independent breakage of single-stranded DNA, followed by passage and rejoining.</text>
        <dbReference type="EC" id="5.6.2.1"/>
    </reaction>
</comment>
<dbReference type="InterPro" id="IPR013497">
    <property type="entry name" value="Topo_IA_cen"/>
</dbReference>
<evidence type="ECO:0000313" key="15">
    <source>
        <dbReference type="Proteomes" id="UP000187059"/>
    </source>
</evidence>
<evidence type="ECO:0000256" key="11">
    <source>
        <dbReference type="SAM" id="MobiDB-lite"/>
    </source>
</evidence>
<dbReference type="SUPFAM" id="SSF56712">
    <property type="entry name" value="Prokaryotic type I DNA topoisomerase"/>
    <property type="match status" value="1"/>
</dbReference>
<feature type="site" description="Interaction with DNA" evidence="10">
    <location>
        <position position="142"/>
    </location>
</feature>
<feature type="site" description="Interaction with DNA" evidence="10">
    <location>
        <position position="143"/>
    </location>
</feature>
<evidence type="ECO:0000256" key="5">
    <source>
        <dbReference type="ARBA" id="ARBA00022833"/>
    </source>
</evidence>
<dbReference type="SMART" id="SM00493">
    <property type="entry name" value="TOPRIM"/>
    <property type="match status" value="1"/>
</dbReference>
<sequence>MPVVVVESPAKAKTINKYLGSDYTVLASYGHVRDLPPKDGSVDPEHDFAMTWEIANDSRKHVAAIAEALKSDNALILATDPDREGEAISWHLKEALTKRRSIKKDTPVSRVTFNAITKAAVTEAMANPREIDAPLVEAYLARRALDYLVGFNLSPVLWRKLPGARSAGRVQSVCLRLIVEREMEIEAFKPREYWQVKALLTTPRGQEYEARLTVLGGKKLDRFDIENATQAELAVQAITSRALKIAGVEAKPSTRNPAAPFMTSTLQQEASRKFGMGARACMSAAQRLYEAGHITYMRTDGIDMAPEAVSACRDAIADRFGKDYVPGSPRIYKNKAKNAQEAHECIRPTDMTKDAASLKLREDDQRKLYDLIWKRTLACQMEAARLERTTVEIASEDGQVGLRATGQVVLFDGFLKIYEEGRDDVADDDDKRLPQIMQGEPAAFAKASLQAQFDKAGEKADAVIDDSAPGMQSNGAAVLSENGAVLATQSHTQPPPRYTEATLVKKMEELGIGRPSTYASVIGTIQDREYVRKEQNRLIPEDKGRIVTIFLLNFFRTYVGYEFTAELENELDEVSAGDLDYKQLLAKFWRDFSAAIAETSELRIAEVLDVLDDALAPQLYPPREDGSDPRICPKCGQGRLHLKTSRTGGFVGCGNYPECTYTRPIAGEGADGEERLLGIDQEDEIWLKAGRFGPYVQRGEPTPENKKPPRASLPKKGGAFLPGWSPDDMTLEKAVTLLTLPREVGMHPDGGVIKANLGRFGPYIMHQAPDEEKPVYVNLKEFQEVFEIGMNHAVELLAEKRANPGRGRGSAAKALKELGDHPDGGKIAVYEGRYGPYVKWEKVNATLPKDLEPGDVSLEKALELLAEKQAKKGGKKKAPAKKPAAKKSTAKKTTKKG</sequence>
<dbReference type="Pfam" id="PF01396">
    <property type="entry name" value="Zn_ribbon_Top1"/>
    <property type="match status" value="1"/>
</dbReference>
<organism evidence="14 15">
    <name type="scientific">Salipiger abyssi</name>
    <dbReference type="NCBI Taxonomy" id="1250539"/>
    <lineage>
        <taxon>Bacteria</taxon>
        <taxon>Pseudomonadati</taxon>
        <taxon>Pseudomonadota</taxon>
        <taxon>Alphaproteobacteria</taxon>
        <taxon>Rhodobacterales</taxon>
        <taxon>Roseobacteraceae</taxon>
        <taxon>Salipiger</taxon>
    </lineage>
</organism>
<comment type="function">
    <text evidence="10">Releases the supercoiling and torsional tension of DNA, which is introduced during the DNA replication and transcription, by transiently cleaving and rejoining one strand of the DNA duplex. Introduces a single-strand break via transesterification at a target site in duplex DNA. The scissile phosphodiester is attacked by the catalytic tyrosine of the enzyme, resulting in the formation of a DNA-(5'-phosphotyrosyl)-enzyme intermediate and the expulsion of a 3'-OH DNA strand. The free DNA strand then undergoes passage around the unbroken strand, thus removing DNA supercoils. Finally, in the religation step, the DNA 3'-OH attacks the covalent intermediate to expel the active-site tyrosine and restore the DNA phosphodiester backbone.</text>
</comment>
<dbReference type="InterPro" id="IPR023406">
    <property type="entry name" value="Topo_IA_AS"/>
</dbReference>
<dbReference type="GO" id="GO:0005694">
    <property type="term" value="C:chromosome"/>
    <property type="evidence" value="ECO:0007669"/>
    <property type="project" value="InterPro"/>
</dbReference>
<feature type="compositionally biased region" description="Basic residues" evidence="11">
    <location>
        <begin position="871"/>
        <end position="897"/>
    </location>
</feature>
<dbReference type="STRING" id="1250539.Ga0080574_TMP1219"/>
<dbReference type="PRINTS" id="PR00417">
    <property type="entry name" value="PRTPISMRASEI"/>
</dbReference>
<dbReference type="InterPro" id="IPR000380">
    <property type="entry name" value="Topo_IA"/>
</dbReference>
<feature type="active site" description="O-(5'-phospho-DNA)-tyrosine intermediate" evidence="10">
    <location>
        <position position="296"/>
    </location>
</feature>
<dbReference type="EC" id="5.6.2.1" evidence="10"/>
<feature type="region of interest" description="Disordered" evidence="11">
    <location>
        <begin position="869"/>
        <end position="897"/>
    </location>
</feature>
<comment type="subunit">
    <text evidence="10">Monomer.</text>
</comment>
<feature type="domain" description="Toprim" evidence="12">
    <location>
        <begin position="1"/>
        <end position="112"/>
    </location>
</feature>
<dbReference type="PANTHER" id="PTHR42785">
    <property type="entry name" value="DNA TOPOISOMERASE, TYPE IA, CORE"/>
    <property type="match status" value="1"/>
</dbReference>
<name>A0A1P8UQ81_9RHOB</name>
<evidence type="ECO:0000259" key="12">
    <source>
        <dbReference type="PROSITE" id="PS50880"/>
    </source>
</evidence>
<evidence type="ECO:0000256" key="8">
    <source>
        <dbReference type="ARBA" id="ARBA00023125"/>
    </source>
</evidence>
<dbReference type="EMBL" id="CP015093">
    <property type="protein sequence ID" value="APZ51553.1"/>
    <property type="molecule type" value="Genomic_DNA"/>
</dbReference>
<gene>
    <name evidence="10" type="primary">topA</name>
    <name evidence="14" type="ORF">Ga0080574_TMP1219</name>
</gene>
<dbReference type="Pfam" id="PF13368">
    <property type="entry name" value="Toprim_C_rpt"/>
    <property type="match status" value="3"/>
</dbReference>
<feature type="site" description="Interaction with DNA" evidence="10">
    <location>
        <position position="146"/>
    </location>
</feature>
<feature type="region of interest" description="Interaction with DNA" evidence="10">
    <location>
        <begin position="166"/>
        <end position="171"/>
    </location>
</feature>
<evidence type="ECO:0000256" key="3">
    <source>
        <dbReference type="ARBA" id="ARBA00022723"/>
    </source>
</evidence>
<keyword evidence="5" id="KW-0862">Zinc</keyword>
<feature type="site" description="Interaction with DNA" evidence="10">
    <location>
        <position position="31"/>
    </location>
</feature>
<dbReference type="OrthoDB" id="9804262at2"/>
<dbReference type="SUPFAM" id="SSF57783">
    <property type="entry name" value="Zinc beta-ribbon"/>
    <property type="match status" value="1"/>
</dbReference>
<comment type="caution">
    <text evidence="10">Lacks conserved residue(s) required for the propagation of feature annotation.</text>
</comment>
<dbReference type="GO" id="GO:0003917">
    <property type="term" value="F:DNA topoisomerase type I (single strand cut, ATP-independent) activity"/>
    <property type="evidence" value="ECO:0007669"/>
    <property type="project" value="UniProtKB-UniRule"/>
</dbReference>